<comment type="similarity">
    <text evidence="1">Belongs to the NADH dehydrogenase family.</text>
</comment>
<feature type="domain" description="FAD/NAD(P)-binding" evidence="8">
    <location>
        <begin position="7"/>
        <end position="328"/>
    </location>
</feature>
<organism evidence="9 10">
    <name type="scientific">Candidatus Methylomirabilis lanthanidiphila</name>
    <dbReference type="NCBI Taxonomy" id="2211376"/>
    <lineage>
        <taxon>Bacteria</taxon>
        <taxon>Candidatus Methylomirabilota</taxon>
        <taxon>Candidatus Methylomirabilia</taxon>
        <taxon>Candidatus Methylomirabilales</taxon>
        <taxon>Candidatus Methylomirabilaceae</taxon>
        <taxon>Candidatus Methylomirabilis</taxon>
    </lineage>
</organism>
<keyword evidence="3" id="KW-0285">Flavoprotein</keyword>
<dbReference type="PANTHER" id="PTHR43706:SF47">
    <property type="entry name" value="EXTERNAL NADH-UBIQUINONE OXIDOREDUCTASE 1, MITOCHONDRIAL-RELATED"/>
    <property type="match status" value="1"/>
</dbReference>
<keyword evidence="4" id="KW-0274">FAD</keyword>
<dbReference type="EC" id="1.6.5.9" evidence="2"/>
<dbReference type="PRINTS" id="PR00411">
    <property type="entry name" value="PNDRDTASEI"/>
</dbReference>
<reference evidence="9 10" key="1">
    <citation type="submission" date="2019-07" db="EMBL/GenBank/DDBJ databases">
        <authorList>
            <person name="Cremers G."/>
        </authorList>
    </citation>
    <scope>NUCLEOTIDE SEQUENCE [LARGE SCALE GENOMIC DNA]</scope>
</reference>
<evidence type="ECO:0000256" key="7">
    <source>
        <dbReference type="ARBA" id="ARBA00047599"/>
    </source>
</evidence>
<evidence type="ECO:0000259" key="8">
    <source>
        <dbReference type="Pfam" id="PF07992"/>
    </source>
</evidence>
<protein>
    <recommendedName>
        <fullName evidence="2">NADH:ubiquinone reductase (non-electrogenic)</fullName>
        <ecNumber evidence="2">1.6.5.9</ecNumber>
    </recommendedName>
</protein>
<evidence type="ECO:0000256" key="2">
    <source>
        <dbReference type="ARBA" id="ARBA00012637"/>
    </source>
</evidence>
<dbReference type="InterPro" id="IPR023753">
    <property type="entry name" value="FAD/NAD-binding_dom"/>
</dbReference>
<evidence type="ECO:0000256" key="5">
    <source>
        <dbReference type="ARBA" id="ARBA00023002"/>
    </source>
</evidence>
<dbReference type="EMBL" id="CABIKM010000022">
    <property type="protein sequence ID" value="VUZ85101.1"/>
    <property type="molecule type" value="Genomic_DNA"/>
</dbReference>
<dbReference type="SUPFAM" id="SSF51905">
    <property type="entry name" value="FAD/NAD(P)-binding domain"/>
    <property type="match status" value="1"/>
</dbReference>
<dbReference type="Proteomes" id="UP000334340">
    <property type="component" value="Unassembled WGS sequence"/>
</dbReference>
<comment type="catalytic activity">
    <reaction evidence="7">
        <text>a quinone + NADH + H(+) = a quinol + NAD(+)</text>
        <dbReference type="Rhea" id="RHEA:46160"/>
        <dbReference type="ChEBI" id="CHEBI:15378"/>
        <dbReference type="ChEBI" id="CHEBI:24646"/>
        <dbReference type="ChEBI" id="CHEBI:57540"/>
        <dbReference type="ChEBI" id="CHEBI:57945"/>
        <dbReference type="ChEBI" id="CHEBI:132124"/>
        <dbReference type="EC" id="1.6.5.9"/>
    </reaction>
</comment>
<keyword evidence="6" id="KW-0520">NAD</keyword>
<gene>
    <name evidence="9" type="ORF">MELA_01477</name>
</gene>
<evidence type="ECO:0000256" key="6">
    <source>
        <dbReference type="ARBA" id="ARBA00023027"/>
    </source>
</evidence>
<dbReference type="InterPro" id="IPR036188">
    <property type="entry name" value="FAD/NAD-bd_sf"/>
</dbReference>
<accession>A0A564ZID1</accession>
<keyword evidence="10" id="KW-1185">Reference proteome</keyword>
<dbReference type="GO" id="GO:0050136">
    <property type="term" value="F:NADH dehydrogenase (quinone) (non-electrogenic) activity"/>
    <property type="evidence" value="ECO:0007669"/>
    <property type="project" value="UniProtKB-EC"/>
</dbReference>
<proteinExistence type="inferred from homology"/>
<evidence type="ECO:0000256" key="3">
    <source>
        <dbReference type="ARBA" id="ARBA00022630"/>
    </source>
</evidence>
<dbReference type="Gene3D" id="3.50.50.100">
    <property type="match status" value="1"/>
</dbReference>
<dbReference type="PANTHER" id="PTHR43706">
    <property type="entry name" value="NADH DEHYDROGENASE"/>
    <property type="match status" value="1"/>
</dbReference>
<dbReference type="InterPro" id="IPR045024">
    <property type="entry name" value="NDH-2"/>
</dbReference>
<name>A0A564ZID1_9BACT</name>
<evidence type="ECO:0000256" key="1">
    <source>
        <dbReference type="ARBA" id="ARBA00005272"/>
    </source>
</evidence>
<keyword evidence="5 9" id="KW-0560">Oxidoreductase</keyword>
<dbReference type="Pfam" id="PF07992">
    <property type="entry name" value="Pyr_redox_2"/>
    <property type="match status" value="1"/>
</dbReference>
<sequence>MRRTPAQIVVLGGGFGGLYAAMTLQRELAGSDVAQVTLVDRRNYFTFTPFLPEVAAGTLGRAHVTYPFRFLAQKGQFRFIQGVVQTFDLGNRTIQTDTTTIPYDYLIVSLGGVPSFFGNPQIEAHTLTLNSVDDALGIRNHVIRLFEQAVVEPDPIRRRQLLTFVVAGAGPCGVELAAELHHLIRTALLKYYPVDPSEVRIVLVSKGDRILPDFGGKLADTGQQTLMRRGIEVRLNSRVTGASAEHVELNDDETIPTRTPIWAAGVTPNPILARLPVPKNPQGGVVVDEFLNIPEFPEVYVIGDGASVVDRRQGRPYPALAPVAIRQGIRAAGNIMNTLQGRAAEPFRFDFTGNIVGLGCGMALVNLLGIKFHGRIGWWLYRMIHLQRLVSFRNKASLALTLALNAIFDRDLSCETWPEADQSMNSEKVSQALPDSGAPVTS</sequence>
<keyword evidence="9" id="KW-0812">Transmembrane</keyword>
<evidence type="ECO:0000256" key="4">
    <source>
        <dbReference type="ARBA" id="ARBA00022827"/>
    </source>
</evidence>
<keyword evidence="9" id="KW-0472">Membrane</keyword>
<dbReference type="PRINTS" id="PR00368">
    <property type="entry name" value="FADPNR"/>
</dbReference>
<evidence type="ECO:0000313" key="10">
    <source>
        <dbReference type="Proteomes" id="UP000334340"/>
    </source>
</evidence>
<dbReference type="AlphaFoldDB" id="A0A564ZID1"/>
<evidence type="ECO:0000313" key="9">
    <source>
        <dbReference type="EMBL" id="VUZ85101.1"/>
    </source>
</evidence>